<dbReference type="Gene3D" id="3.40.50.300">
    <property type="entry name" value="P-loop containing nucleotide triphosphate hydrolases"/>
    <property type="match status" value="1"/>
</dbReference>
<accession>T1JN53</accession>
<feature type="transmembrane region" description="Helical" evidence="8">
    <location>
        <begin position="546"/>
        <end position="568"/>
    </location>
</feature>
<feature type="transmembrane region" description="Helical" evidence="8">
    <location>
        <begin position="377"/>
        <end position="401"/>
    </location>
</feature>
<dbReference type="EnsemblMetazoa" id="SMAR015282-RA">
    <property type="protein sequence ID" value="SMAR015282-PA"/>
    <property type="gene ID" value="SMAR015282"/>
</dbReference>
<dbReference type="PANTHER" id="PTHR30294">
    <property type="entry name" value="MEMBRANE COMPONENT OF ABC TRANSPORTER YHHJ-RELATED"/>
    <property type="match status" value="1"/>
</dbReference>
<dbReference type="Pfam" id="PF12698">
    <property type="entry name" value="ABC2_membrane_3"/>
    <property type="match status" value="1"/>
</dbReference>
<dbReference type="SUPFAM" id="SSF52540">
    <property type="entry name" value="P-loop containing nucleoside triphosphate hydrolases"/>
    <property type="match status" value="1"/>
</dbReference>
<evidence type="ECO:0000259" key="9">
    <source>
        <dbReference type="PROSITE" id="PS51012"/>
    </source>
</evidence>
<keyword evidence="11" id="KW-1185">Reference proteome</keyword>
<evidence type="ECO:0000256" key="3">
    <source>
        <dbReference type="ARBA" id="ARBA00022448"/>
    </source>
</evidence>
<name>T1JN53_STRMM</name>
<evidence type="ECO:0000313" key="10">
    <source>
        <dbReference type="EnsemblMetazoa" id="SMAR015282-PA"/>
    </source>
</evidence>
<dbReference type="InterPro" id="IPR013525">
    <property type="entry name" value="ABC2_TM"/>
</dbReference>
<dbReference type="OMA" id="CHRERVT"/>
<comment type="subcellular location">
    <subcellularLocation>
        <location evidence="1">Cell membrane</location>
        <topology evidence="1">Multi-pass membrane protein</topology>
    </subcellularLocation>
</comment>
<organism evidence="10 11">
    <name type="scientific">Strigamia maritima</name>
    <name type="common">European centipede</name>
    <name type="synonym">Geophilus maritimus</name>
    <dbReference type="NCBI Taxonomy" id="126957"/>
    <lineage>
        <taxon>Eukaryota</taxon>
        <taxon>Metazoa</taxon>
        <taxon>Ecdysozoa</taxon>
        <taxon>Arthropoda</taxon>
        <taxon>Myriapoda</taxon>
        <taxon>Chilopoda</taxon>
        <taxon>Pleurostigmophora</taxon>
        <taxon>Geophilomorpha</taxon>
        <taxon>Linotaeniidae</taxon>
        <taxon>Strigamia</taxon>
    </lineage>
</organism>
<evidence type="ECO:0000256" key="4">
    <source>
        <dbReference type="ARBA" id="ARBA00022475"/>
    </source>
</evidence>
<dbReference type="InterPro" id="IPR027417">
    <property type="entry name" value="P-loop_NTPase"/>
</dbReference>
<dbReference type="GO" id="GO:0016887">
    <property type="term" value="F:ATP hydrolysis activity"/>
    <property type="evidence" value="ECO:0007669"/>
    <property type="project" value="InterPro"/>
</dbReference>
<evidence type="ECO:0000256" key="5">
    <source>
        <dbReference type="ARBA" id="ARBA00022692"/>
    </source>
</evidence>
<reference evidence="11" key="1">
    <citation type="submission" date="2011-05" db="EMBL/GenBank/DDBJ databases">
        <authorList>
            <person name="Richards S.R."/>
            <person name="Qu J."/>
            <person name="Jiang H."/>
            <person name="Jhangiani S.N."/>
            <person name="Agravi P."/>
            <person name="Goodspeed R."/>
            <person name="Gross S."/>
            <person name="Mandapat C."/>
            <person name="Jackson L."/>
            <person name="Mathew T."/>
            <person name="Pu L."/>
            <person name="Thornton R."/>
            <person name="Saada N."/>
            <person name="Wilczek-Boney K.B."/>
            <person name="Lee S."/>
            <person name="Kovar C."/>
            <person name="Wu Y."/>
            <person name="Scherer S.E."/>
            <person name="Worley K.C."/>
            <person name="Muzny D.M."/>
            <person name="Gibbs R."/>
        </authorList>
    </citation>
    <scope>NUCLEOTIDE SEQUENCE</scope>
    <source>
        <strain evidence="11">Brora</strain>
    </source>
</reference>
<dbReference type="EMBL" id="JH431932">
    <property type="status" value="NOT_ANNOTATED_CDS"/>
    <property type="molecule type" value="Genomic_DNA"/>
</dbReference>
<feature type="transmembrane region" description="Helical" evidence="8">
    <location>
        <begin position="208"/>
        <end position="228"/>
    </location>
</feature>
<keyword evidence="7 8" id="KW-0472">Membrane</keyword>
<dbReference type="Pfam" id="PF13304">
    <property type="entry name" value="AAA_21"/>
    <property type="match status" value="1"/>
</dbReference>
<evidence type="ECO:0000256" key="2">
    <source>
        <dbReference type="ARBA" id="ARBA00007783"/>
    </source>
</evidence>
<dbReference type="Proteomes" id="UP000014500">
    <property type="component" value="Unassembled WGS sequence"/>
</dbReference>
<dbReference type="PhylomeDB" id="T1JN53"/>
<keyword evidence="6 8" id="KW-1133">Transmembrane helix</keyword>
<dbReference type="PROSITE" id="PS51012">
    <property type="entry name" value="ABC_TM2"/>
    <property type="match status" value="1"/>
</dbReference>
<feature type="transmembrane region" description="Helical" evidence="8">
    <location>
        <begin position="456"/>
        <end position="476"/>
    </location>
</feature>
<evidence type="ECO:0000313" key="11">
    <source>
        <dbReference type="Proteomes" id="UP000014500"/>
    </source>
</evidence>
<reference evidence="10" key="2">
    <citation type="submission" date="2015-02" db="UniProtKB">
        <authorList>
            <consortium name="EnsemblMetazoa"/>
        </authorList>
    </citation>
    <scope>IDENTIFICATION</scope>
</reference>
<dbReference type="GO" id="GO:0140359">
    <property type="term" value="F:ABC-type transporter activity"/>
    <property type="evidence" value="ECO:0007669"/>
    <property type="project" value="InterPro"/>
</dbReference>
<proteinExistence type="inferred from homology"/>
<dbReference type="AlphaFoldDB" id="T1JN53"/>
<comment type="similarity">
    <text evidence="2">Belongs to the ABC-2 integral membrane protein family.</text>
</comment>
<keyword evidence="3" id="KW-0813">Transport</keyword>
<dbReference type="eggNOG" id="KOG0059">
    <property type="taxonomic scope" value="Eukaryota"/>
</dbReference>
<feature type="transmembrane region" description="Helical" evidence="8">
    <location>
        <begin position="488"/>
        <end position="509"/>
    </location>
</feature>
<dbReference type="GO" id="GO:0005886">
    <property type="term" value="C:plasma membrane"/>
    <property type="evidence" value="ECO:0007669"/>
    <property type="project" value="UniProtKB-SubCell"/>
</dbReference>
<dbReference type="STRING" id="126957.T1JN53"/>
<feature type="transmembrane region" description="Helical" evidence="8">
    <location>
        <begin position="422"/>
        <end position="444"/>
    </location>
</feature>
<sequence length="573" mass="64326">MYFGDILRFGIMWEKKRRVSFAIALLHEPPLLILDEPTVGVDPILRENIWNHLFEVCHRERVTVIITTHYIEESRQANKVSRKLVGFMRNGRILIEDSPDVLLRRYNLPTLENVYHKLCEQDNLKENEIQSNDLKSILSIQNSSYAQVNEQIRDANELVTAVNDPVTAVNDPVTAVTKQIQKTGLPQSIGRIFGLVIKNVHQIRRNPILLFLQFVIPTVQVIAIFLAIGSNPRNVPIAVFNEDTYMGLQYLKHVNNQTITQVTVDSVESGTDLVINGKAFAVIHIWKNFTDALMDRFIARGNVTQNLIRASSVHLRQDTTNQLVMLFINHALMQAYVDFSKQELGNVKKYPQLVHFLLEAGDPIYSNAKDKLNGRDFIGSTLLLAILYINAIGIASLPLIVEKKDGLHDRNVISGVTSLEIICSYILTQFGFAVIQASIVLIFAYELFHMSKSGSVILVVILLLLQGMCGMSLGFLISTICDGASTAIMLSTLLIFPGIAMSGILWTILGMPDFLKNISVGFPHTLAVESMRWITLRGRDMLWINVWPGFAATIVLTLAFIIVSVIVLQLRQP</sequence>
<evidence type="ECO:0000256" key="1">
    <source>
        <dbReference type="ARBA" id="ARBA00004651"/>
    </source>
</evidence>
<dbReference type="HOGENOM" id="CLU_014367_0_0_1"/>
<dbReference type="InterPro" id="IPR047817">
    <property type="entry name" value="ABC2_TM_bact-type"/>
</dbReference>
<evidence type="ECO:0000256" key="8">
    <source>
        <dbReference type="SAM" id="Phobius"/>
    </source>
</evidence>
<dbReference type="GO" id="GO:0005524">
    <property type="term" value="F:ATP binding"/>
    <property type="evidence" value="ECO:0007669"/>
    <property type="project" value="InterPro"/>
</dbReference>
<dbReference type="PANTHER" id="PTHR30294:SF38">
    <property type="entry name" value="TRANSPORT PERMEASE PROTEIN"/>
    <property type="match status" value="1"/>
</dbReference>
<protein>
    <recommendedName>
        <fullName evidence="9">ABC transmembrane type-2 domain-containing protein</fullName>
    </recommendedName>
</protein>
<evidence type="ECO:0000256" key="6">
    <source>
        <dbReference type="ARBA" id="ARBA00022989"/>
    </source>
</evidence>
<keyword evidence="5 8" id="KW-0812">Transmembrane</keyword>
<evidence type="ECO:0000256" key="7">
    <source>
        <dbReference type="ARBA" id="ARBA00023136"/>
    </source>
</evidence>
<feature type="domain" description="ABC transmembrane type-2" evidence="9">
    <location>
        <begin position="340"/>
        <end position="571"/>
    </location>
</feature>
<keyword evidence="4" id="KW-1003">Cell membrane</keyword>
<dbReference type="InterPro" id="IPR003959">
    <property type="entry name" value="ATPase_AAA_core"/>
</dbReference>
<dbReference type="InterPro" id="IPR051449">
    <property type="entry name" value="ABC-2_transporter_component"/>
</dbReference>